<dbReference type="Gene3D" id="3.10.450.50">
    <property type="match status" value="1"/>
</dbReference>
<dbReference type="InterPro" id="IPR037401">
    <property type="entry name" value="SnoaL-like"/>
</dbReference>
<gene>
    <name evidence="3" type="ordered locus">KOX_20395</name>
</gene>
<dbReference type="GO" id="GO:0030638">
    <property type="term" value="P:polyketide metabolic process"/>
    <property type="evidence" value="ECO:0007669"/>
    <property type="project" value="InterPro"/>
</dbReference>
<feature type="chain" id="PRO_5002611110" description="SnoaL-like domain-containing protein" evidence="1">
    <location>
        <begin position="22"/>
        <end position="150"/>
    </location>
</feature>
<organism evidence="3 4">
    <name type="scientific">Klebsiella michiganensis (strain ATCC 8724 / DSM 4798 / JCM 20051 / NBRC 3318 / NRRL B-199 / KCTC 1686 / BUCSAV 143 / CCM 1901)</name>
    <dbReference type="NCBI Taxonomy" id="1006551"/>
    <lineage>
        <taxon>Bacteria</taxon>
        <taxon>Pseudomonadati</taxon>
        <taxon>Pseudomonadota</taxon>
        <taxon>Gammaproteobacteria</taxon>
        <taxon>Enterobacterales</taxon>
        <taxon>Enterobacteriaceae</taxon>
        <taxon>Klebsiella/Raoultella group</taxon>
        <taxon>Klebsiella</taxon>
    </lineage>
</organism>
<dbReference type="PANTHER" id="PTHR38436:SF1">
    <property type="entry name" value="ESTER CYCLASE"/>
    <property type="match status" value="1"/>
</dbReference>
<dbReference type="KEGG" id="kox:KOX_20395"/>
<dbReference type="HOGENOM" id="CLU_100997_2_1_6"/>
<sequence>MLKKSIVAFSLFCALTPAVFAGNSENEQLNKKNVIDFYNKALNDKDFAAARPYLGDHYVQHNPMAKDGVAGFEQFIAFLKNKYPDSHSEIKQAFVDGDHVILHVEVTGREPGVTRAIIDIFRVDEQHKIVEHWDVTQNVPQKTASGNGMF</sequence>
<keyword evidence="1" id="KW-0732">Signal</keyword>
<dbReference type="RefSeq" id="WP_014229342.1">
    <property type="nucleotide sequence ID" value="NC_016612.1"/>
</dbReference>
<dbReference type="EMBL" id="CP003218">
    <property type="protein sequence ID" value="AEX05801.1"/>
    <property type="molecule type" value="Genomic_DNA"/>
</dbReference>
<dbReference type="SUPFAM" id="SSF54427">
    <property type="entry name" value="NTF2-like"/>
    <property type="match status" value="1"/>
</dbReference>
<proteinExistence type="predicted"/>
<dbReference type="Proteomes" id="UP000007843">
    <property type="component" value="Chromosome"/>
</dbReference>
<evidence type="ECO:0000256" key="1">
    <source>
        <dbReference type="SAM" id="SignalP"/>
    </source>
</evidence>
<reference evidence="3 4" key="1">
    <citation type="journal article" date="2012" name="J. Bacteriol.">
        <title>Complete genome sequence of Klebsiella oxytoca KCTC 1686, used in production of 2,3-butanediol.</title>
        <authorList>
            <person name="Shin S.H."/>
            <person name="Kim S."/>
            <person name="Kim J.Y."/>
            <person name="Lee S."/>
            <person name="Um Y."/>
            <person name="Oh M.K."/>
            <person name="Kim Y.R."/>
            <person name="Lee J."/>
            <person name="Yang K.S."/>
        </authorList>
    </citation>
    <scope>NUCLEOTIDE SEQUENCE [LARGE SCALE GENOMIC DNA]</scope>
    <source>
        <strain evidence="4">ATCC 8724 / DSM 4798 / JCM 20051 / NBRC 3318 / NRRL B-199 / KCTC 1686</strain>
    </source>
</reference>
<accession>A0A0H3HGY8</accession>
<feature type="domain" description="SnoaL-like" evidence="2">
    <location>
        <begin position="36"/>
        <end position="132"/>
    </location>
</feature>
<dbReference type="Pfam" id="PF12680">
    <property type="entry name" value="SnoaL_2"/>
    <property type="match status" value="1"/>
</dbReference>
<protein>
    <recommendedName>
        <fullName evidence="2">SnoaL-like domain-containing protein</fullName>
    </recommendedName>
</protein>
<evidence type="ECO:0000313" key="3">
    <source>
        <dbReference type="EMBL" id="AEX05801.1"/>
    </source>
</evidence>
<evidence type="ECO:0000259" key="2">
    <source>
        <dbReference type="Pfam" id="PF12680"/>
    </source>
</evidence>
<name>A0A0H3HGY8_KLEM8</name>
<dbReference type="InterPro" id="IPR009959">
    <property type="entry name" value="Cyclase_SnoaL-like"/>
</dbReference>
<feature type="signal peptide" evidence="1">
    <location>
        <begin position="1"/>
        <end position="21"/>
    </location>
</feature>
<dbReference type="PANTHER" id="PTHR38436">
    <property type="entry name" value="POLYKETIDE CYCLASE SNOAL-LIKE DOMAIN"/>
    <property type="match status" value="1"/>
</dbReference>
<dbReference type="AlphaFoldDB" id="A0A0H3HGY8"/>
<dbReference type="InterPro" id="IPR032710">
    <property type="entry name" value="NTF2-like_dom_sf"/>
</dbReference>
<evidence type="ECO:0000313" key="4">
    <source>
        <dbReference type="Proteomes" id="UP000007843"/>
    </source>
</evidence>